<feature type="compositionally biased region" description="Basic and acidic residues" evidence="1">
    <location>
        <begin position="1"/>
        <end position="16"/>
    </location>
</feature>
<dbReference type="EMBL" id="JAJQKU010000004">
    <property type="protein sequence ID" value="MCD9098071.1"/>
    <property type="molecule type" value="Genomic_DNA"/>
</dbReference>
<reference evidence="2" key="2">
    <citation type="journal article" date="2022" name="Syst. Appl. Microbiol.">
        <title>Physiological and genomic characterisation of Luteimonas fraxinea sp. nov., a bacterial species associated with trees tolerant to ash dieback.</title>
        <authorList>
            <person name="Ulrich K."/>
            <person name="Becker R."/>
            <person name="Behrendt U."/>
            <person name="Kube M."/>
            <person name="Schneck V."/>
            <person name="Ulrich A."/>
        </authorList>
    </citation>
    <scope>NUCLEOTIDE SEQUENCE</scope>
    <source>
        <strain evidence="2">A1P009</strain>
    </source>
</reference>
<evidence type="ECO:0000256" key="1">
    <source>
        <dbReference type="SAM" id="MobiDB-lite"/>
    </source>
</evidence>
<keyword evidence="3" id="KW-1185">Reference proteome</keyword>
<sequence>MNHSEHELKKTTDDKLARKKPRALVIQAQAMLNATRSDQSRPPLAVAVSADDISKALGDTFELTKLKEELRRDYTIVSEARPSEAPFVLPEFQEIFLQSVALSYEHATQACVYAVWTGVRGRPQAAKVQYVFVAEGAEKLINFGADASKAFAALSPLPAVTKPSSLRVPRR</sequence>
<dbReference type="Proteomes" id="UP001430360">
    <property type="component" value="Unassembled WGS sequence"/>
</dbReference>
<feature type="region of interest" description="Disordered" evidence="1">
    <location>
        <begin position="1"/>
        <end position="20"/>
    </location>
</feature>
<dbReference type="RefSeq" id="WP_232137239.1">
    <property type="nucleotide sequence ID" value="NZ_CP089507.1"/>
</dbReference>
<proteinExistence type="predicted"/>
<comment type="caution">
    <text evidence="2">The sequence shown here is derived from an EMBL/GenBank/DDBJ whole genome shotgun (WGS) entry which is preliminary data.</text>
</comment>
<evidence type="ECO:0000313" key="2">
    <source>
        <dbReference type="EMBL" id="MCD9098071.1"/>
    </source>
</evidence>
<evidence type="ECO:0000313" key="3">
    <source>
        <dbReference type="Proteomes" id="UP001430360"/>
    </source>
</evidence>
<organism evidence="2 3">
    <name type="scientific">Luteimonas fraxinea</name>
    <dbReference type="NCBI Taxonomy" id="2901869"/>
    <lineage>
        <taxon>Bacteria</taxon>
        <taxon>Pseudomonadati</taxon>
        <taxon>Pseudomonadota</taxon>
        <taxon>Gammaproteobacteria</taxon>
        <taxon>Lysobacterales</taxon>
        <taxon>Lysobacteraceae</taxon>
        <taxon>Luteimonas</taxon>
    </lineage>
</organism>
<name>A0ABS8UH60_9GAMM</name>
<gene>
    <name evidence="2" type="ORF">LTT95_14090</name>
</gene>
<protein>
    <submittedName>
        <fullName evidence="2">Uncharacterized protein</fullName>
    </submittedName>
</protein>
<accession>A0ABS8UH60</accession>
<reference evidence="2" key="1">
    <citation type="submission" date="2021-12" db="EMBL/GenBank/DDBJ databases">
        <authorList>
            <person name="Ulrich A."/>
        </authorList>
    </citation>
    <scope>NUCLEOTIDE SEQUENCE</scope>
    <source>
        <strain evidence="2">A1P009</strain>
    </source>
</reference>